<dbReference type="Gene3D" id="2.120.10.30">
    <property type="entry name" value="TolB, C-terminal domain"/>
    <property type="match status" value="2"/>
</dbReference>
<dbReference type="Pfam" id="PF06739">
    <property type="entry name" value="SBBP"/>
    <property type="match status" value="6"/>
</dbReference>
<dbReference type="PANTHER" id="PTHR42754">
    <property type="entry name" value="ENDOGLUCANASE"/>
    <property type="match status" value="1"/>
</dbReference>
<sequence>MTIDGAGNTLMSAREFNITPTTQTFTDWVGSSDLNDFYRFSLSNSSSFNLALNGLVADADVQLLDSSGNTLASSAAGGITAESISRTLDAGTYYIQVYPYNGANTNYNLSVSATINDYAGNTLNNARQITLNSTASTYSDWVGSSDTDDYYRFSLSANSSVNLVLNGLTENADVQLLNSSGNVLTSSTSSGTATEFISYSLDTGIYYVRVYPYGGANTNYNLSMSATINDYAGNTLNNARQITLNSTASTYSDWVGSTDTNDFYRFNLSQTSSFNLTLNGLVADADVQLIWDSNSNGVIDSGEVIASSAAGGTTAEAISRTLSAGTYYIQVYPYSSANTNYNLSASITPNDYAGNTLNNARQIAVNSTTSTYTDWVGSADTNDYYRFSLDTTRNLNLAMNGLSGNADVQLLDSNGNAIASSTNGDTAAESISRTLGAGTYYIRVYPGESGASTFYNLSIESTTAPVESHTLNSKWIRQLGTTGDDSSYSVAVDSAGNVYITGYTEGSLGGTNAGGLDSWLAKYTPNGTLSWKKQIGTSSNDNSRNISVDSYGNIYIVVEGGNPSGSSNPTNNVWLTRYDTNGNFTWTQELGMNGYFVSFGLTVDKVGNVYVTGGTEGSSADDVDILLTKYDSNGNLFWNKKLGTTSFDISDSITVDNAGNVYITGGTQGALGGNNFGNFDSWVAKYDTNGSLSWAKQLGTSARDYSFGVSVDNNGNVYITGGSEGGLGGNSAEIVDAWIAKYSSNGNLTWSRKLGTSGLDVSNDIAVDNAGYVYITGYTDAVLGKSNSGNIDAWIAKYDFNGNQLSIDQVGSSDDDISRDIAIDTAGNVYITGITRGALGGSNAGKVDAWVIKY</sequence>
<dbReference type="InterPro" id="IPR007280">
    <property type="entry name" value="Peptidase_C_arc/bac"/>
</dbReference>
<protein>
    <recommendedName>
        <fullName evidence="1">Peptidase C-terminal archaeal/bacterial domain-containing protein</fullName>
    </recommendedName>
</protein>
<evidence type="ECO:0000313" key="2">
    <source>
        <dbReference type="EMBL" id="KYC35657.1"/>
    </source>
</evidence>
<dbReference type="Pfam" id="PF04151">
    <property type="entry name" value="PPC"/>
    <property type="match status" value="4"/>
</dbReference>
<proteinExistence type="predicted"/>
<evidence type="ECO:0000259" key="1">
    <source>
        <dbReference type="Pfam" id="PF04151"/>
    </source>
</evidence>
<dbReference type="RefSeq" id="WP_017749386.1">
    <property type="nucleotide sequence ID" value="NZ_KQ976354.1"/>
</dbReference>
<gene>
    <name evidence="2" type="ORF">WA1_07540</name>
</gene>
<reference evidence="2 3" key="1">
    <citation type="journal article" date="2013" name="Genome Biol. Evol.">
        <title>Genomes of Stigonematalean cyanobacteria (subsection V) and the evolution of oxygenic photosynthesis from prokaryotes to plastids.</title>
        <authorList>
            <person name="Dagan T."/>
            <person name="Roettger M."/>
            <person name="Stucken K."/>
            <person name="Landan G."/>
            <person name="Koch R."/>
            <person name="Major P."/>
            <person name="Gould S.B."/>
            <person name="Goremykin V.V."/>
            <person name="Rippka R."/>
            <person name="Tandeau de Marsac N."/>
            <person name="Gugger M."/>
            <person name="Lockhart P.J."/>
            <person name="Allen J.F."/>
            <person name="Brune I."/>
            <person name="Maus I."/>
            <person name="Puhler A."/>
            <person name="Martin W.F."/>
        </authorList>
    </citation>
    <scope>NUCLEOTIDE SEQUENCE [LARGE SCALE GENOMIC DNA]</scope>
    <source>
        <strain evidence="2 3">PCC 7110</strain>
    </source>
</reference>
<dbReference type="SUPFAM" id="SSF101898">
    <property type="entry name" value="NHL repeat"/>
    <property type="match status" value="1"/>
</dbReference>
<feature type="domain" description="Peptidase C-terminal archaeal/bacterial" evidence="1">
    <location>
        <begin position="382"/>
        <end position="445"/>
    </location>
</feature>
<feature type="domain" description="Peptidase C-terminal archaeal/bacterial" evidence="1">
    <location>
        <begin position="261"/>
        <end position="332"/>
    </location>
</feature>
<dbReference type="OrthoDB" id="9796428at2"/>
<dbReference type="InterPro" id="IPR010620">
    <property type="entry name" value="SBBP_repeat"/>
</dbReference>
<dbReference type="Gene3D" id="2.60.120.380">
    <property type="match status" value="4"/>
</dbReference>
<feature type="domain" description="Peptidase C-terminal archaeal/bacterial" evidence="1">
    <location>
        <begin position="35"/>
        <end position="98"/>
    </location>
</feature>
<dbReference type="InterPro" id="IPR011042">
    <property type="entry name" value="6-blade_b-propeller_TolB-like"/>
</dbReference>
<organism evidence="2 3">
    <name type="scientific">Scytonema hofmannii PCC 7110</name>
    <dbReference type="NCBI Taxonomy" id="128403"/>
    <lineage>
        <taxon>Bacteria</taxon>
        <taxon>Bacillati</taxon>
        <taxon>Cyanobacteriota</taxon>
        <taxon>Cyanophyceae</taxon>
        <taxon>Nostocales</taxon>
        <taxon>Scytonemataceae</taxon>
        <taxon>Scytonema</taxon>
    </lineage>
</organism>
<accession>A0A139WTC3</accession>
<dbReference type="PANTHER" id="PTHR42754:SF1">
    <property type="entry name" value="LIPOPROTEIN"/>
    <property type="match status" value="1"/>
</dbReference>
<dbReference type="SUPFAM" id="SSF89260">
    <property type="entry name" value="Collagen-binding domain"/>
    <property type="match status" value="4"/>
</dbReference>
<name>A0A139WTC3_9CYAN</name>
<keyword evidence="3" id="KW-1185">Reference proteome</keyword>
<comment type="caution">
    <text evidence="2">The sequence shown here is derived from an EMBL/GenBank/DDBJ whole genome shotgun (WGS) entry which is preliminary data.</text>
</comment>
<feature type="domain" description="Peptidase C-terminal archaeal/bacterial" evidence="1">
    <location>
        <begin position="149"/>
        <end position="211"/>
    </location>
</feature>
<dbReference type="AlphaFoldDB" id="A0A139WTC3"/>
<dbReference type="Proteomes" id="UP000076925">
    <property type="component" value="Unassembled WGS sequence"/>
</dbReference>
<evidence type="ECO:0000313" key="3">
    <source>
        <dbReference type="Proteomes" id="UP000076925"/>
    </source>
</evidence>
<dbReference type="STRING" id="128403.WA1_07540"/>
<dbReference type="EMBL" id="ANNX02000051">
    <property type="protein sequence ID" value="KYC35657.1"/>
    <property type="molecule type" value="Genomic_DNA"/>
</dbReference>